<feature type="region of interest" description="Disordered" evidence="1">
    <location>
        <begin position="194"/>
        <end position="259"/>
    </location>
</feature>
<gene>
    <name evidence="2" type="ORF">Bathy08g03090</name>
</gene>
<dbReference type="KEGG" id="bpg:Bathy08g03090"/>
<feature type="compositionally biased region" description="Basic and acidic residues" evidence="1">
    <location>
        <begin position="194"/>
        <end position="239"/>
    </location>
</feature>
<feature type="compositionally biased region" description="Basic and acidic residues" evidence="1">
    <location>
        <begin position="95"/>
        <end position="109"/>
    </location>
</feature>
<feature type="compositionally biased region" description="Basic and acidic residues" evidence="1">
    <location>
        <begin position="1"/>
        <end position="20"/>
    </location>
</feature>
<reference evidence="2 3" key="1">
    <citation type="submission" date="2011-10" db="EMBL/GenBank/DDBJ databases">
        <authorList>
            <person name="Genoscope - CEA"/>
        </authorList>
    </citation>
    <scope>NUCLEOTIDE SEQUENCE [LARGE SCALE GENOMIC DNA]</scope>
    <source>
        <strain evidence="2 3">RCC 1105</strain>
    </source>
</reference>
<dbReference type="Proteomes" id="UP000198341">
    <property type="component" value="Chromosome 8"/>
</dbReference>
<feature type="region of interest" description="Disordered" evidence="1">
    <location>
        <begin position="1"/>
        <end position="177"/>
    </location>
</feature>
<feature type="compositionally biased region" description="Acidic residues" evidence="1">
    <location>
        <begin position="65"/>
        <end position="82"/>
    </location>
</feature>
<sequence length="341" mass="40234">MTTMEREHEHEREQRKERNSNHGALWGGGGVRSSSSSRFKSERFDSQKSVPKIDDDEDGRKVVPNEEEDKEEEDKEREEDKEEEKTQQQQSRLFVPDEEKARSQKRDWQDGIAGRSLAESGYQNVERRKVLEPPRKNHGIFPGARLPRDEPFFEEEEKVSSSSSSSSSTIKRLDRLPQYMSEIERFRKIDLAEEQKRERETLRAKRDQRDHSRRQRNLEREKLNKEKERLAQETEENRLQFKRTYVGNRPNKSGCGWDPVNMKLNEARVRKEDLKEEERMRMKREMVEKRTHSESFDIVTHLEKRGMSSCAAFAKEKTTTTREVSPVKTGGAENFNDFVGI</sequence>
<dbReference type="AlphaFoldDB" id="K8EI92"/>
<evidence type="ECO:0000313" key="3">
    <source>
        <dbReference type="Proteomes" id="UP000198341"/>
    </source>
</evidence>
<dbReference type="RefSeq" id="XP_007511620.1">
    <property type="nucleotide sequence ID" value="XM_007511558.1"/>
</dbReference>
<dbReference type="GeneID" id="19014288"/>
<evidence type="ECO:0000256" key="1">
    <source>
        <dbReference type="SAM" id="MobiDB-lite"/>
    </source>
</evidence>
<protein>
    <submittedName>
        <fullName evidence="2">Uncharacterized protein</fullName>
    </submittedName>
</protein>
<evidence type="ECO:0000313" key="2">
    <source>
        <dbReference type="EMBL" id="CCO17741.1"/>
    </source>
</evidence>
<organism evidence="2 3">
    <name type="scientific">Bathycoccus prasinos</name>
    <dbReference type="NCBI Taxonomy" id="41875"/>
    <lineage>
        <taxon>Eukaryota</taxon>
        <taxon>Viridiplantae</taxon>
        <taxon>Chlorophyta</taxon>
        <taxon>Mamiellophyceae</taxon>
        <taxon>Mamiellales</taxon>
        <taxon>Bathycoccaceae</taxon>
        <taxon>Bathycoccus</taxon>
    </lineage>
</organism>
<feature type="compositionally biased region" description="Basic and acidic residues" evidence="1">
    <location>
        <begin position="125"/>
        <end position="135"/>
    </location>
</feature>
<accession>K8EI92</accession>
<keyword evidence="3" id="KW-1185">Reference proteome</keyword>
<proteinExistence type="predicted"/>
<dbReference type="EMBL" id="FO082271">
    <property type="protein sequence ID" value="CCO17741.1"/>
    <property type="molecule type" value="Genomic_DNA"/>
</dbReference>
<name>K8EI92_9CHLO</name>